<keyword evidence="4" id="KW-1185">Reference proteome</keyword>
<keyword evidence="1 3" id="KW-0378">Hydrolase</keyword>
<accession>G4D5T1</accession>
<protein>
    <submittedName>
        <fullName evidence="3">Single-stranded-DNA-specific exonuclease RecJ</fullName>
        <ecNumber evidence="3">3.1.-.-</ecNumber>
    </submittedName>
</protein>
<evidence type="ECO:0000259" key="2">
    <source>
        <dbReference type="Pfam" id="PF17768"/>
    </source>
</evidence>
<gene>
    <name evidence="3" type="ORF">HMPREF9129_1761</name>
</gene>
<dbReference type="GO" id="GO:0004527">
    <property type="term" value="F:exonuclease activity"/>
    <property type="evidence" value="ECO:0007669"/>
    <property type="project" value="UniProtKB-KW"/>
</dbReference>
<dbReference type="EC" id="3.1.-.-" evidence="3"/>
<dbReference type="OrthoDB" id="9809852at2"/>
<dbReference type="Pfam" id="PF17768">
    <property type="entry name" value="RecJ_OB"/>
    <property type="match status" value="1"/>
</dbReference>
<proteinExistence type="predicted"/>
<dbReference type="Proteomes" id="UP000003422">
    <property type="component" value="Unassembled WGS sequence"/>
</dbReference>
<evidence type="ECO:0000256" key="1">
    <source>
        <dbReference type="ARBA" id="ARBA00022801"/>
    </source>
</evidence>
<dbReference type="PANTHER" id="PTHR30255">
    <property type="entry name" value="SINGLE-STRANDED-DNA-SPECIFIC EXONUCLEASE RECJ"/>
    <property type="match status" value="1"/>
</dbReference>
<dbReference type="AlphaFoldDB" id="G4D5T1"/>
<evidence type="ECO:0000313" key="3">
    <source>
        <dbReference type="EMBL" id="EGY78375.1"/>
    </source>
</evidence>
<feature type="domain" description="RecJ OB" evidence="2">
    <location>
        <begin position="2"/>
        <end position="111"/>
    </location>
</feature>
<sequence length="120" mass="13711">MISDLEILKPYGNGNPKPIFASLNLKIFNFSVLGKNKNVLKFDVSDGKNVRKGLYFKTVEEFIFELGNELGLIDEVYKLVDNKNNSILVDLVYNPVINEFRGVKNIELRISSMRVSKKKL</sequence>
<dbReference type="InterPro" id="IPR051673">
    <property type="entry name" value="SSDNA_exonuclease_RecJ"/>
</dbReference>
<comment type="caution">
    <text evidence="3">The sequence shown here is derived from an EMBL/GenBank/DDBJ whole genome shotgun (WGS) entry which is preliminary data.</text>
</comment>
<dbReference type="STRING" id="997350.HMPREF9129_1761"/>
<dbReference type="InterPro" id="IPR041122">
    <property type="entry name" value="RecJ_OB"/>
</dbReference>
<evidence type="ECO:0000313" key="4">
    <source>
        <dbReference type="Proteomes" id="UP000003422"/>
    </source>
</evidence>
<dbReference type="PANTHER" id="PTHR30255:SF2">
    <property type="entry name" value="SINGLE-STRANDED-DNA-SPECIFIC EXONUCLEASE RECJ"/>
    <property type="match status" value="1"/>
</dbReference>
<dbReference type="PATRIC" id="fig|997350.3.peg.1688"/>
<reference evidence="3 4" key="1">
    <citation type="submission" date="2011-06" db="EMBL/GenBank/DDBJ databases">
        <authorList>
            <person name="Muzny D."/>
            <person name="Qin X."/>
            <person name="Deng J."/>
            <person name="Jiang H."/>
            <person name="Liu Y."/>
            <person name="Qu J."/>
            <person name="Song X.-Z."/>
            <person name="Zhang L."/>
            <person name="Thornton R."/>
            <person name="Coyle M."/>
            <person name="Francisco L."/>
            <person name="Jackson L."/>
            <person name="Javaid M."/>
            <person name="Korchina V."/>
            <person name="Kovar C."/>
            <person name="Mata R."/>
            <person name="Mathew T."/>
            <person name="Ngo R."/>
            <person name="Nguyen L."/>
            <person name="Nguyen N."/>
            <person name="Okwuonu G."/>
            <person name="Ongeri F."/>
            <person name="Pham C."/>
            <person name="Simmons D."/>
            <person name="Wilczek-Boney K."/>
            <person name="Hale W."/>
            <person name="Jakkamsetti A."/>
            <person name="Pham P."/>
            <person name="Ruth R."/>
            <person name="San Lucas F."/>
            <person name="Warren J."/>
            <person name="Zhang J."/>
            <person name="Zhao Z."/>
            <person name="Zhou C."/>
            <person name="Zhu D."/>
            <person name="Lee S."/>
            <person name="Bess C."/>
            <person name="Blankenburg K."/>
            <person name="Forbes L."/>
            <person name="Fu Q."/>
            <person name="Gubbala S."/>
            <person name="Hirani K."/>
            <person name="Jayaseelan J.C."/>
            <person name="Lara F."/>
            <person name="Munidasa M."/>
            <person name="Palculict T."/>
            <person name="Patil S."/>
            <person name="Pu L.-L."/>
            <person name="Saada N."/>
            <person name="Tang L."/>
            <person name="Weissenberger G."/>
            <person name="Zhu Y."/>
            <person name="Hemphill L."/>
            <person name="Shang Y."/>
            <person name="Youmans B."/>
            <person name="Ayvaz T."/>
            <person name="Ross M."/>
            <person name="Santibanez J."/>
            <person name="Aqrawi P."/>
            <person name="Gross S."/>
            <person name="Joshi V."/>
            <person name="Fowler G."/>
            <person name="Nazareth L."/>
            <person name="Reid J."/>
            <person name="Worley K."/>
            <person name="Petrosino J."/>
            <person name="Highlander S."/>
            <person name="Gibbs R."/>
        </authorList>
    </citation>
    <scope>NUCLEOTIDE SEQUENCE [LARGE SCALE GENOMIC DNA]</scope>
    <source>
        <strain evidence="3 4">ATCC 29427</strain>
    </source>
</reference>
<dbReference type="RefSeq" id="WP_004821631.1">
    <property type="nucleotide sequence ID" value="NZ_JH165062.1"/>
</dbReference>
<dbReference type="HOGENOM" id="CLU_2179320_0_0_9"/>
<name>G4D5T1_9FIRM</name>
<dbReference type="Gene3D" id="2.40.50.460">
    <property type="match status" value="1"/>
</dbReference>
<keyword evidence="3" id="KW-0540">Nuclease</keyword>
<keyword evidence="3" id="KW-0269">Exonuclease</keyword>
<dbReference type="eggNOG" id="COG0608">
    <property type="taxonomic scope" value="Bacteria"/>
</dbReference>
<organism evidence="3 4">
    <name type="scientific">Peptoniphilus indolicus ATCC 29427</name>
    <dbReference type="NCBI Taxonomy" id="997350"/>
    <lineage>
        <taxon>Bacteria</taxon>
        <taxon>Bacillati</taxon>
        <taxon>Bacillota</taxon>
        <taxon>Tissierellia</taxon>
        <taxon>Tissierellales</taxon>
        <taxon>Peptoniphilaceae</taxon>
        <taxon>Peptoniphilus</taxon>
    </lineage>
</organism>
<dbReference type="EMBL" id="AGBB01000172">
    <property type="protein sequence ID" value="EGY78375.1"/>
    <property type="molecule type" value="Genomic_DNA"/>
</dbReference>